<evidence type="ECO:0000259" key="2">
    <source>
        <dbReference type="PROSITE" id="PS50217"/>
    </source>
</evidence>
<name>A0A2V0NY48_9CHLO</name>
<dbReference type="InParanoid" id="A0A2V0NY48"/>
<feature type="region of interest" description="Disordered" evidence="1">
    <location>
        <begin position="137"/>
        <end position="170"/>
    </location>
</feature>
<feature type="region of interest" description="Disordered" evidence="1">
    <location>
        <begin position="1"/>
        <end position="76"/>
    </location>
</feature>
<protein>
    <recommendedName>
        <fullName evidence="2">BZIP domain-containing protein</fullName>
    </recommendedName>
</protein>
<feature type="region of interest" description="Disordered" evidence="1">
    <location>
        <begin position="463"/>
        <end position="529"/>
    </location>
</feature>
<keyword evidence="4" id="KW-1185">Reference proteome</keyword>
<dbReference type="EMBL" id="BDRX01000012">
    <property type="protein sequence ID" value="GBF89755.1"/>
    <property type="molecule type" value="Genomic_DNA"/>
</dbReference>
<feature type="region of interest" description="Disordered" evidence="1">
    <location>
        <begin position="587"/>
        <end position="629"/>
    </location>
</feature>
<feature type="compositionally biased region" description="Gly residues" evidence="1">
    <location>
        <begin position="244"/>
        <end position="257"/>
    </location>
</feature>
<feature type="compositionally biased region" description="Gly residues" evidence="1">
    <location>
        <begin position="670"/>
        <end position="688"/>
    </location>
</feature>
<dbReference type="PROSITE" id="PS50217">
    <property type="entry name" value="BZIP"/>
    <property type="match status" value="1"/>
</dbReference>
<evidence type="ECO:0000313" key="3">
    <source>
        <dbReference type="EMBL" id="GBF89755.1"/>
    </source>
</evidence>
<comment type="caution">
    <text evidence="3">The sequence shown here is derived from an EMBL/GenBank/DDBJ whole genome shotgun (WGS) entry which is preliminary data.</text>
</comment>
<sequence>MHFAQVGPPGQPNGEHSGGSGNPFDGGPYDGGAFTFGDDSTAQQELSSAGGGGGAARKRRGSRAAGTPQNAEQEAKLRRQQMLNKAAQQRYRQRRKERQQTIEVTLMQMQEANSQLQAQVLALEAALMAAKVSIHDNQDPASLSPGGQAPSGSPGSGNFAPGGAAGGRGAGAHYRARVAAVQAFVREQRVREAHASGQPLPPEAAAELRDLVTACAASCIGAIDVTSPEALWPLSPPSTEAAGEGIGGGGGGGGGAAGRAADKQRWLQVLADVSLSDDQMRDLLALRAQLLEALGRCLSDRRALAERVLTAPRAALDPLGGEGAPSSVLQQGGYCDGVAHASLAARAALMQMQARARGRGRGRTGIAAEGRAVREFTGRVLTGVLTPEQAAVLVDRAPTPADVLNLANALNELCGMVPQLGAICNPAAAGGAGAAPTAAGAPAMPAAAIVAAAAAAASAAMLRSGPQHPGPGAAPAASASAGGSFSQRVPSANSLGQSQPTSGRASVQGSGRLSGELAAHAPGDPQQELQLQLQRQAAAVAQLQLQRQAAAAAQQQVQLQLQRQAHMWAAQQHQLQQLHGIKDEALEAQQQQQQREQQQKKQRQEEEEQQQQAQQQREQAEAAAAAAATAAAAAPAGGLGQTEHRDLQMFMHRLMSAEASPRRRSAADGVAGGAGAGAGAGAAAGAGPEGLPSLPGSLRATGGGGGAGGSMLASAAMDALPGDVLMADDDLLSSLDYLLGDGAGI</sequence>
<dbReference type="GO" id="GO:0003700">
    <property type="term" value="F:DNA-binding transcription factor activity"/>
    <property type="evidence" value="ECO:0007669"/>
    <property type="project" value="InterPro"/>
</dbReference>
<feature type="domain" description="BZIP" evidence="2">
    <location>
        <begin position="74"/>
        <end position="124"/>
    </location>
</feature>
<feature type="compositionally biased region" description="Low complexity" evidence="1">
    <location>
        <begin position="587"/>
        <end position="596"/>
    </location>
</feature>
<organism evidence="3 4">
    <name type="scientific">Raphidocelis subcapitata</name>
    <dbReference type="NCBI Taxonomy" id="307507"/>
    <lineage>
        <taxon>Eukaryota</taxon>
        <taxon>Viridiplantae</taxon>
        <taxon>Chlorophyta</taxon>
        <taxon>core chlorophytes</taxon>
        <taxon>Chlorophyceae</taxon>
        <taxon>CS clade</taxon>
        <taxon>Sphaeropleales</taxon>
        <taxon>Selenastraceae</taxon>
        <taxon>Raphidocelis</taxon>
    </lineage>
</organism>
<dbReference type="Pfam" id="PF07716">
    <property type="entry name" value="bZIP_2"/>
    <property type="match status" value="1"/>
</dbReference>
<gene>
    <name evidence="3" type="ORF">Rsub_02925</name>
</gene>
<dbReference type="AlphaFoldDB" id="A0A2V0NY48"/>
<feature type="region of interest" description="Disordered" evidence="1">
    <location>
        <begin position="658"/>
        <end position="705"/>
    </location>
</feature>
<feature type="compositionally biased region" description="Low complexity" evidence="1">
    <location>
        <begin position="140"/>
        <end position="162"/>
    </location>
</feature>
<dbReference type="SUPFAM" id="SSF57959">
    <property type="entry name" value="Leucine zipper domain"/>
    <property type="match status" value="1"/>
</dbReference>
<reference evidence="3 4" key="1">
    <citation type="journal article" date="2018" name="Sci. Rep.">
        <title>Raphidocelis subcapitata (=Pseudokirchneriella subcapitata) provides an insight into genome evolution and environmental adaptations in the Sphaeropleales.</title>
        <authorList>
            <person name="Suzuki S."/>
            <person name="Yamaguchi H."/>
            <person name="Nakajima N."/>
            <person name="Kawachi M."/>
        </authorList>
    </citation>
    <scope>NUCLEOTIDE SEQUENCE [LARGE SCALE GENOMIC DNA]</scope>
    <source>
        <strain evidence="3 4">NIES-35</strain>
    </source>
</reference>
<feature type="compositionally biased region" description="Polar residues" evidence="1">
    <location>
        <begin position="485"/>
        <end position="511"/>
    </location>
</feature>
<dbReference type="Proteomes" id="UP000247498">
    <property type="component" value="Unassembled WGS sequence"/>
</dbReference>
<dbReference type="InterPro" id="IPR004827">
    <property type="entry name" value="bZIP"/>
</dbReference>
<dbReference type="Gene3D" id="1.20.5.170">
    <property type="match status" value="1"/>
</dbReference>
<feature type="compositionally biased region" description="Low complexity" evidence="1">
    <location>
        <begin position="610"/>
        <end position="629"/>
    </location>
</feature>
<dbReference type="InterPro" id="IPR046347">
    <property type="entry name" value="bZIP_sf"/>
</dbReference>
<evidence type="ECO:0000256" key="1">
    <source>
        <dbReference type="SAM" id="MobiDB-lite"/>
    </source>
</evidence>
<feature type="region of interest" description="Disordered" evidence="1">
    <location>
        <begin position="237"/>
        <end position="259"/>
    </location>
</feature>
<dbReference type="OrthoDB" id="561334at2759"/>
<dbReference type="SMART" id="SM00338">
    <property type="entry name" value="BRLZ"/>
    <property type="match status" value="1"/>
</dbReference>
<dbReference type="STRING" id="307507.A0A2V0NY48"/>
<accession>A0A2V0NY48</accession>
<feature type="compositionally biased region" description="Low complexity" evidence="1">
    <location>
        <begin position="470"/>
        <end position="484"/>
    </location>
</feature>
<proteinExistence type="predicted"/>
<evidence type="ECO:0000313" key="4">
    <source>
        <dbReference type="Proteomes" id="UP000247498"/>
    </source>
</evidence>